<proteinExistence type="predicted"/>
<evidence type="ECO:0000259" key="1">
    <source>
        <dbReference type="Pfam" id="PF21788"/>
    </source>
</evidence>
<sequence length="166" mass="18899">MSREILFAVLQHLYRAGYIVVAITCDMSPTNMKLWRDLNIGIDTNSHRSNNNIMTTEKQCFITHPLDKSLKIYFYADIPHLLKLARNNLFDSGFYLKGNIVDKRCLEELIKLNASDLKIAHKLSRTHLDAKGTRRQNVKLAAQILSNTNASAIRWCGSNGLLHSDN</sequence>
<keyword evidence="3" id="KW-1185">Reference proteome</keyword>
<dbReference type="AlphaFoldDB" id="A0AAV2NN69"/>
<organism evidence="2 3">
    <name type="scientific">Lasius platythorax</name>
    <dbReference type="NCBI Taxonomy" id="488582"/>
    <lineage>
        <taxon>Eukaryota</taxon>
        <taxon>Metazoa</taxon>
        <taxon>Ecdysozoa</taxon>
        <taxon>Arthropoda</taxon>
        <taxon>Hexapoda</taxon>
        <taxon>Insecta</taxon>
        <taxon>Pterygota</taxon>
        <taxon>Neoptera</taxon>
        <taxon>Endopterygota</taxon>
        <taxon>Hymenoptera</taxon>
        <taxon>Apocrita</taxon>
        <taxon>Aculeata</taxon>
        <taxon>Formicoidea</taxon>
        <taxon>Formicidae</taxon>
        <taxon>Formicinae</taxon>
        <taxon>Lasius</taxon>
        <taxon>Lasius</taxon>
    </lineage>
</organism>
<gene>
    <name evidence="2" type="ORF">LPLAT_LOCUS7301</name>
</gene>
<dbReference type="Proteomes" id="UP001497644">
    <property type="component" value="Chromosome 3"/>
</dbReference>
<evidence type="ECO:0000313" key="3">
    <source>
        <dbReference type="Proteomes" id="UP001497644"/>
    </source>
</evidence>
<reference evidence="2" key="1">
    <citation type="submission" date="2024-04" db="EMBL/GenBank/DDBJ databases">
        <authorList>
            <consortium name="Molecular Ecology Group"/>
        </authorList>
    </citation>
    <scope>NUCLEOTIDE SEQUENCE</scope>
</reference>
<dbReference type="InterPro" id="IPR048366">
    <property type="entry name" value="TNP-like_GBD"/>
</dbReference>
<name>A0AAV2NN69_9HYME</name>
<dbReference type="Pfam" id="PF21788">
    <property type="entry name" value="TNP-like_GBD"/>
    <property type="match status" value="1"/>
</dbReference>
<protein>
    <recommendedName>
        <fullName evidence="1">Transposable element P transposase-like GTP-binding insertion domain-containing protein</fullName>
    </recommendedName>
</protein>
<dbReference type="EMBL" id="OZ034826">
    <property type="protein sequence ID" value="CAL1681193.1"/>
    <property type="molecule type" value="Genomic_DNA"/>
</dbReference>
<accession>A0AAV2NN69</accession>
<evidence type="ECO:0000313" key="2">
    <source>
        <dbReference type="EMBL" id="CAL1681193.1"/>
    </source>
</evidence>
<feature type="domain" description="Transposable element P transposase-like GTP-binding insertion" evidence="1">
    <location>
        <begin position="80"/>
        <end position="160"/>
    </location>
</feature>